<keyword evidence="3" id="KW-1185">Reference proteome</keyword>
<reference evidence="2" key="1">
    <citation type="submission" date="2023-03" db="EMBL/GenBank/DDBJ databases">
        <title>Massive genome expansion in bonnet fungi (Mycena s.s.) driven by repeated elements and novel gene families across ecological guilds.</title>
        <authorList>
            <consortium name="Lawrence Berkeley National Laboratory"/>
            <person name="Harder C.B."/>
            <person name="Miyauchi S."/>
            <person name="Viragh M."/>
            <person name="Kuo A."/>
            <person name="Thoen E."/>
            <person name="Andreopoulos B."/>
            <person name="Lu D."/>
            <person name="Skrede I."/>
            <person name="Drula E."/>
            <person name="Henrissat B."/>
            <person name="Morin E."/>
            <person name="Kohler A."/>
            <person name="Barry K."/>
            <person name="LaButti K."/>
            <person name="Morin E."/>
            <person name="Salamov A."/>
            <person name="Lipzen A."/>
            <person name="Mereny Z."/>
            <person name="Hegedus B."/>
            <person name="Baldrian P."/>
            <person name="Stursova M."/>
            <person name="Weitz H."/>
            <person name="Taylor A."/>
            <person name="Grigoriev I.V."/>
            <person name="Nagy L.G."/>
            <person name="Martin F."/>
            <person name="Kauserud H."/>
        </authorList>
    </citation>
    <scope>NUCLEOTIDE SEQUENCE</scope>
    <source>
        <strain evidence="2">CBHHK002</strain>
    </source>
</reference>
<gene>
    <name evidence="2" type="ORF">DFH08DRAFT_817248</name>
</gene>
<dbReference type="EMBL" id="JARIHO010000044">
    <property type="protein sequence ID" value="KAJ7325577.1"/>
    <property type="molecule type" value="Genomic_DNA"/>
</dbReference>
<sequence>MHFRQLFSRRKSRTVPTTKRSNSERKSQQQEIPQKKPSLLNPETVRTASNALEFALRTLSGITSGIPLGGALRGIINPLLEIAGRIEQTSVNEQGLAKLAARIEYITPIVNDVAHTNQAIVQKLQQELASITQDLNVASSKGKLNQFFNSADNASALEGHNTALDQLIAGSTFLTVNEVRKSLREIERSKLQESPSPEPPIVLGDVTGGVGGTGGYARIGGEGGEGEGPQLEMDPNERYRIGNISGCVGGTGGTGGEGIEVGGKGGTGKRPVISMLRRSRLLTAEPQAVEDSIC</sequence>
<evidence type="ECO:0000313" key="2">
    <source>
        <dbReference type="EMBL" id="KAJ7325577.1"/>
    </source>
</evidence>
<feature type="region of interest" description="Disordered" evidence="1">
    <location>
        <begin position="1"/>
        <end position="41"/>
    </location>
</feature>
<dbReference type="Proteomes" id="UP001218218">
    <property type="component" value="Unassembled WGS sequence"/>
</dbReference>
<dbReference type="AlphaFoldDB" id="A0AAD7EHF3"/>
<evidence type="ECO:0000256" key="1">
    <source>
        <dbReference type="SAM" id="MobiDB-lite"/>
    </source>
</evidence>
<comment type="caution">
    <text evidence="2">The sequence shown here is derived from an EMBL/GenBank/DDBJ whole genome shotgun (WGS) entry which is preliminary data.</text>
</comment>
<organism evidence="2 3">
    <name type="scientific">Mycena albidolilacea</name>
    <dbReference type="NCBI Taxonomy" id="1033008"/>
    <lineage>
        <taxon>Eukaryota</taxon>
        <taxon>Fungi</taxon>
        <taxon>Dikarya</taxon>
        <taxon>Basidiomycota</taxon>
        <taxon>Agaricomycotina</taxon>
        <taxon>Agaricomycetes</taxon>
        <taxon>Agaricomycetidae</taxon>
        <taxon>Agaricales</taxon>
        <taxon>Marasmiineae</taxon>
        <taxon>Mycenaceae</taxon>
        <taxon>Mycena</taxon>
    </lineage>
</organism>
<feature type="compositionally biased region" description="Basic residues" evidence="1">
    <location>
        <begin position="1"/>
        <end position="13"/>
    </location>
</feature>
<name>A0AAD7EHF3_9AGAR</name>
<proteinExistence type="predicted"/>
<protein>
    <submittedName>
        <fullName evidence="2">Uncharacterized protein</fullName>
    </submittedName>
</protein>
<accession>A0AAD7EHF3</accession>
<evidence type="ECO:0000313" key="3">
    <source>
        <dbReference type="Proteomes" id="UP001218218"/>
    </source>
</evidence>